<evidence type="ECO:0000256" key="3">
    <source>
        <dbReference type="ARBA" id="ARBA00023002"/>
    </source>
</evidence>
<dbReference type="PANTHER" id="PTHR42901">
    <property type="entry name" value="ALCOHOL DEHYDROGENASE"/>
    <property type="match status" value="1"/>
</dbReference>
<evidence type="ECO:0000256" key="2">
    <source>
        <dbReference type="ARBA" id="ARBA00022857"/>
    </source>
</evidence>
<dbReference type="PANTHER" id="PTHR42901:SF1">
    <property type="entry name" value="ALCOHOL DEHYDROGENASE"/>
    <property type="match status" value="1"/>
</dbReference>
<protein>
    <recommendedName>
        <fullName evidence="5">PiggyBac transposable element-derived protein domain-containing protein</fullName>
    </recommendedName>
</protein>
<organism evidence="6 7">
    <name type="scientific">Stachybotrys chlorohalonatus (strain IBT 40285)</name>
    <dbReference type="NCBI Taxonomy" id="1283841"/>
    <lineage>
        <taxon>Eukaryota</taxon>
        <taxon>Fungi</taxon>
        <taxon>Dikarya</taxon>
        <taxon>Ascomycota</taxon>
        <taxon>Pezizomycotina</taxon>
        <taxon>Sordariomycetes</taxon>
        <taxon>Hypocreomycetidae</taxon>
        <taxon>Hypocreales</taxon>
        <taxon>Stachybotryaceae</taxon>
        <taxon>Stachybotrys</taxon>
    </lineage>
</organism>
<dbReference type="GO" id="GO:0016491">
    <property type="term" value="F:oxidoreductase activity"/>
    <property type="evidence" value="ECO:0007669"/>
    <property type="project" value="UniProtKB-KW"/>
</dbReference>
<sequence>MKVTIKTKPTPTGFKLWVVAQCGYFLAWVGHRPQDKYGPAGKPPRKPKGPSEPEGPREPAQLRKPALNRTQSVVPFLVKKLPSASYHIFLDNLFSLPHLFEQLRDQGHGATGTARTNCDIFKQLVEAKIRDKQGQCWRWNELRAYATVNNKVNQIGWKDNALVLLLSTVFTGEEFEYCIRRRPTSKTMASEPIKKAFGSKAIKEVSILSITVAYNHKMGSVDIGDQLQVTESLQHRVYKGRWQALAWTFLLDTVLVNSYLLQRHVWADQSPQKPPDQRPGQRVDQHPGHDLDQDTDQGLDPRASLTQRHWRQQLIREICQRYSPTGASRQAYRSGDISIPIASHERIHRGKNSPCLACQGHQYHKKQLQLPGSSGRGLKRRQPLGEVDANSLKRAPSTLSRWGCKHFESSYLNPKTERLWRPTSSTLNSQPIYMHAAKTSMAFPSPTPTWRVESYDAISPTRPELSCKGKNVVITGGGTGIGAETARYFARAEASRIALLGRREQPLLDTKASIQDQFNVDVFAASTDVTKKTDVEAVFNKFVGAEKVHILIVCAGTVGPKESIKEADSNTFLDYIEQNLKSSLFVAQTFLRHASPDAVVINVSSAAAHINVSPQGVAYSVSKMATFRFWDSLAFGYPDMSVFHVHPGLIETDMTRDTGGLDLSSLSSDISLPASFNVWLASPEARFLKGKFLWANWDVNELRAQAQEIEASPHLTIGLVGWPFQTSGAKIAA</sequence>
<dbReference type="InterPro" id="IPR036291">
    <property type="entry name" value="NAD(P)-bd_dom_sf"/>
</dbReference>
<dbReference type="InParanoid" id="A0A084QZU7"/>
<accession>A0A084QZU7</accession>
<proteinExistence type="inferred from homology"/>
<dbReference type="Pfam" id="PF00106">
    <property type="entry name" value="adh_short"/>
    <property type="match status" value="1"/>
</dbReference>
<evidence type="ECO:0000313" key="6">
    <source>
        <dbReference type="EMBL" id="KFA69482.1"/>
    </source>
</evidence>
<comment type="similarity">
    <text evidence="1">Belongs to the short-chain dehydrogenases/reductases (SDR) family.</text>
</comment>
<dbReference type="EMBL" id="KL659469">
    <property type="protein sequence ID" value="KFA69482.1"/>
    <property type="molecule type" value="Genomic_DNA"/>
</dbReference>
<dbReference type="Pfam" id="PF13843">
    <property type="entry name" value="DDE_Tnp_1_7"/>
    <property type="match status" value="1"/>
</dbReference>
<feature type="domain" description="PiggyBac transposable element-derived protein" evidence="5">
    <location>
        <begin position="2"/>
        <end position="259"/>
    </location>
</feature>
<dbReference type="InterPro" id="IPR002347">
    <property type="entry name" value="SDR_fam"/>
</dbReference>
<evidence type="ECO:0000256" key="1">
    <source>
        <dbReference type="ARBA" id="ARBA00006484"/>
    </source>
</evidence>
<dbReference type="OrthoDB" id="1933717at2759"/>
<dbReference type="CDD" id="cd05233">
    <property type="entry name" value="SDR_c"/>
    <property type="match status" value="1"/>
</dbReference>
<reference evidence="6 7" key="1">
    <citation type="journal article" date="2014" name="BMC Genomics">
        <title>Comparative genome sequencing reveals chemotype-specific gene clusters in the toxigenic black mold Stachybotrys.</title>
        <authorList>
            <person name="Semeiks J."/>
            <person name="Borek D."/>
            <person name="Otwinowski Z."/>
            <person name="Grishin N.V."/>
        </authorList>
    </citation>
    <scope>NUCLEOTIDE SEQUENCE [LARGE SCALE GENOMIC DNA]</scope>
    <source>
        <strain evidence="6 7">IBT 40285</strain>
    </source>
</reference>
<dbReference type="PROSITE" id="PS00061">
    <property type="entry name" value="ADH_SHORT"/>
    <property type="match status" value="1"/>
</dbReference>
<dbReference type="InterPro" id="IPR020904">
    <property type="entry name" value="Sc_DH/Rdtase_CS"/>
</dbReference>
<dbReference type="InterPro" id="IPR029526">
    <property type="entry name" value="PGBD"/>
</dbReference>
<feature type="compositionally biased region" description="Basic and acidic residues" evidence="4">
    <location>
        <begin position="49"/>
        <end position="61"/>
    </location>
</feature>
<name>A0A084QZU7_STAC4</name>
<evidence type="ECO:0000256" key="4">
    <source>
        <dbReference type="SAM" id="MobiDB-lite"/>
    </source>
</evidence>
<dbReference type="STRING" id="1283841.A0A084QZU7"/>
<evidence type="ECO:0000313" key="7">
    <source>
        <dbReference type="Proteomes" id="UP000028524"/>
    </source>
</evidence>
<dbReference type="SUPFAM" id="SSF51735">
    <property type="entry name" value="NAD(P)-binding Rossmann-fold domains"/>
    <property type="match status" value="1"/>
</dbReference>
<dbReference type="AlphaFoldDB" id="A0A084QZU7"/>
<keyword evidence="2" id="KW-0521">NADP</keyword>
<feature type="compositionally biased region" description="Basic and acidic residues" evidence="4">
    <location>
        <begin position="275"/>
        <end position="292"/>
    </location>
</feature>
<feature type="region of interest" description="Disordered" evidence="4">
    <location>
        <begin position="269"/>
        <end position="300"/>
    </location>
</feature>
<keyword evidence="3" id="KW-0560">Oxidoreductase</keyword>
<keyword evidence="7" id="KW-1185">Reference proteome</keyword>
<dbReference type="Proteomes" id="UP000028524">
    <property type="component" value="Unassembled WGS sequence"/>
</dbReference>
<feature type="region of interest" description="Disordered" evidence="4">
    <location>
        <begin position="36"/>
        <end position="65"/>
    </location>
</feature>
<dbReference type="HOGENOM" id="CLU_378195_0_0_1"/>
<dbReference type="PRINTS" id="PR00081">
    <property type="entry name" value="GDHRDH"/>
</dbReference>
<evidence type="ECO:0000259" key="5">
    <source>
        <dbReference type="Pfam" id="PF13843"/>
    </source>
</evidence>
<dbReference type="Gene3D" id="3.40.50.720">
    <property type="entry name" value="NAD(P)-binding Rossmann-like Domain"/>
    <property type="match status" value="1"/>
</dbReference>
<gene>
    <name evidence="6" type="ORF">S40285_09462</name>
</gene>